<keyword evidence="2" id="KW-1185">Reference proteome</keyword>
<dbReference type="Pfam" id="PF10604">
    <property type="entry name" value="Polyketide_cyc2"/>
    <property type="match status" value="1"/>
</dbReference>
<evidence type="ECO:0000313" key="2">
    <source>
        <dbReference type="Proteomes" id="UP001361239"/>
    </source>
</evidence>
<dbReference type="CDD" id="cd07812">
    <property type="entry name" value="SRPBCC"/>
    <property type="match status" value="1"/>
</dbReference>
<organism evidence="1 2">
    <name type="scientific">Novosphingobium anseongense</name>
    <dbReference type="NCBI Taxonomy" id="3133436"/>
    <lineage>
        <taxon>Bacteria</taxon>
        <taxon>Pseudomonadati</taxon>
        <taxon>Pseudomonadota</taxon>
        <taxon>Alphaproteobacteria</taxon>
        <taxon>Sphingomonadales</taxon>
        <taxon>Sphingomonadaceae</taxon>
        <taxon>Novosphingobium</taxon>
    </lineage>
</organism>
<accession>A0ABU8RPX2</accession>
<comment type="caution">
    <text evidence="1">The sequence shown here is derived from an EMBL/GenBank/DDBJ whole genome shotgun (WGS) entry which is preliminary data.</text>
</comment>
<gene>
    <name evidence="1" type="ORF">WG901_00120</name>
</gene>
<dbReference type="RefSeq" id="WP_339584999.1">
    <property type="nucleotide sequence ID" value="NZ_JBBHJZ010000001.1"/>
</dbReference>
<protein>
    <submittedName>
        <fullName evidence="1">SRPBCC family protein</fullName>
    </submittedName>
</protein>
<evidence type="ECO:0000313" key="1">
    <source>
        <dbReference type="EMBL" id="MEJ5975023.1"/>
    </source>
</evidence>
<dbReference type="Gene3D" id="3.30.530.20">
    <property type="match status" value="1"/>
</dbReference>
<proteinExistence type="predicted"/>
<dbReference type="Proteomes" id="UP001361239">
    <property type="component" value="Unassembled WGS sequence"/>
</dbReference>
<dbReference type="InterPro" id="IPR023393">
    <property type="entry name" value="START-like_dom_sf"/>
</dbReference>
<dbReference type="InterPro" id="IPR019587">
    <property type="entry name" value="Polyketide_cyclase/dehydratase"/>
</dbReference>
<name>A0ABU8RPX2_9SPHN</name>
<reference evidence="1 2" key="1">
    <citation type="submission" date="2024-03" db="EMBL/GenBank/DDBJ databases">
        <authorList>
            <person name="Jo J.-H."/>
        </authorList>
    </citation>
    <scope>NUCLEOTIDE SEQUENCE [LARGE SCALE GENOMIC DNA]</scope>
    <source>
        <strain evidence="1 2">PS1R-30</strain>
    </source>
</reference>
<sequence>MIETEQTVTIREEITKVWDFARDIRGWASLMPGMQDCEVIDDDNSRWTLKVGVGGLVRTVRVQVKVDQWDGPERVAFTYKLEGDPVQGGGSYLATATGPGETEVKLTVQVQGSGPMAPMWEAMGKPLLPQLAKGFAGQLRDTIEAQAQPAGAASAEPAAEKGFLAWLRQLWRSLFGAKS</sequence>
<dbReference type="EMBL" id="JBBHJZ010000001">
    <property type="protein sequence ID" value="MEJ5975023.1"/>
    <property type="molecule type" value="Genomic_DNA"/>
</dbReference>
<dbReference type="SUPFAM" id="SSF55961">
    <property type="entry name" value="Bet v1-like"/>
    <property type="match status" value="1"/>
</dbReference>